<proteinExistence type="predicted"/>
<organism evidence="2 3">
    <name type="scientific">Linum tenue</name>
    <dbReference type="NCBI Taxonomy" id="586396"/>
    <lineage>
        <taxon>Eukaryota</taxon>
        <taxon>Viridiplantae</taxon>
        <taxon>Streptophyta</taxon>
        <taxon>Embryophyta</taxon>
        <taxon>Tracheophyta</taxon>
        <taxon>Spermatophyta</taxon>
        <taxon>Magnoliopsida</taxon>
        <taxon>eudicotyledons</taxon>
        <taxon>Gunneridae</taxon>
        <taxon>Pentapetalae</taxon>
        <taxon>rosids</taxon>
        <taxon>fabids</taxon>
        <taxon>Malpighiales</taxon>
        <taxon>Linaceae</taxon>
        <taxon>Linum</taxon>
    </lineage>
</organism>
<evidence type="ECO:0000313" key="2">
    <source>
        <dbReference type="EMBL" id="CAI0391357.1"/>
    </source>
</evidence>
<dbReference type="AlphaFoldDB" id="A0AAV0I303"/>
<dbReference type="Proteomes" id="UP001154282">
    <property type="component" value="Unassembled WGS sequence"/>
</dbReference>
<protein>
    <submittedName>
        <fullName evidence="2">Uncharacterized protein</fullName>
    </submittedName>
</protein>
<reference evidence="2" key="1">
    <citation type="submission" date="2022-08" db="EMBL/GenBank/DDBJ databases">
        <authorList>
            <person name="Gutierrez-Valencia J."/>
        </authorList>
    </citation>
    <scope>NUCLEOTIDE SEQUENCE</scope>
</reference>
<accession>A0AAV0I303</accession>
<evidence type="ECO:0000313" key="3">
    <source>
        <dbReference type="Proteomes" id="UP001154282"/>
    </source>
</evidence>
<evidence type="ECO:0000256" key="1">
    <source>
        <dbReference type="SAM" id="MobiDB-lite"/>
    </source>
</evidence>
<comment type="caution">
    <text evidence="2">The sequence shown here is derived from an EMBL/GenBank/DDBJ whole genome shotgun (WGS) entry which is preliminary data.</text>
</comment>
<sequence length="199" mass="22308">MRRRQLQEAQEAPLLHFPPKTKTHHLPQAPQLQKPLFLQHRRRRRSHDEVAVFLLPLFLHVAVRQQHSHHGGDLLPRRGGGRRRRRIVREDGERVWPVGRGERGGGEGLRRPVPRLPAVDAADDPGEADLLAGRSQGAPQLLPPAQFAVPPRHHCPRLLRDLERGFLLLHVGEVSGRRREWFGVAAAADAAAAGVGALW</sequence>
<feature type="region of interest" description="Disordered" evidence="1">
    <location>
        <begin position="1"/>
        <end position="32"/>
    </location>
</feature>
<name>A0AAV0I303_9ROSI</name>
<keyword evidence="3" id="KW-1185">Reference proteome</keyword>
<dbReference type="EMBL" id="CAMGYJ010000003">
    <property type="protein sequence ID" value="CAI0391357.1"/>
    <property type="molecule type" value="Genomic_DNA"/>
</dbReference>
<gene>
    <name evidence="2" type="ORF">LITE_LOCUS7128</name>
</gene>